<comment type="caution">
    <text evidence="5">The sequence shown here is derived from an EMBL/GenBank/DDBJ whole genome shotgun (WGS) entry which is preliminary data.</text>
</comment>
<evidence type="ECO:0000313" key="6">
    <source>
        <dbReference type="Proteomes" id="UP000093807"/>
    </source>
</evidence>
<evidence type="ECO:0000256" key="2">
    <source>
        <dbReference type="ARBA" id="ARBA00022643"/>
    </source>
</evidence>
<organism evidence="5 6">
    <name type="scientific">Flavobacterium succinicans</name>
    <dbReference type="NCBI Taxonomy" id="29536"/>
    <lineage>
        <taxon>Bacteria</taxon>
        <taxon>Pseudomonadati</taxon>
        <taxon>Bacteroidota</taxon>
        <taxon>Flavobacteriia</taxon>
        <taxon>Flavobacteriales</taxon>
        <taxon>Flavobacteriaceae</taxon>
        <taxon>Flavobacterium</taxon>
    </lineage>
</organism>
<dbReference type="Pfam" id="PF13426">
    <property type="entry name" value="PAS_9"/>
    <property type="match status" value="1"/>
</dbReference>
<reference evidence="5 6" key="1">
    <citation type="submission" date="2016-06" db="EMBL/GenBank/DDBJ databases">
        <title>Draft genome sequence of Flavobacterium succinicans strain DD5b.</title>
        <authorList>
            <person name="Poehlein A."/>
            <person name="Daniel R."/>
            <person name="Simeonova D.D."/>
        </authorList>
    </citation>
    <scope>NUCLEOTIDE SEQUENCE [LARGE SCALE GENOMIC DNA]</scope>
    <source>
        <strain evidence="5 6">DD5b</strain>
    </source>
</reference>
<dbReference type="Gene3D" id="3.30.450.20">
    <property type="entry name" value="PAS domain"/>
    <property type="match status" value="1"/>
</dbReference>
<sequence length="171" mass="19685">MVNISDYENAKAKYFNTLALKTTTILSMSFHEEFLGNVKKSFSDFNRLHTILPQNTSELNNENLRNSLLDEVVVVTDVNLKIVFASNNLTKMNGYTEKEVLGNSPKMFHGAKTNQLISRQIREKIDQKLPFESKVINYKKNGKTYDCLIRSYPVFNKKGVHTHFIAFEQSL</sequence>
<feature type="domain" description="PAS" evidence="4">
    <location>
        <begin position="61"/>
        <end position="128"/>
    </location>
</feature>
<keyword evidence="6" id="KW-1185">Reference proteome</keyword>
<evidence type="ECO:0000256" key="3">
    <source>
        <dbReference type="ARBA" id="ARBA00022991"/>
    </source>
</evidence>
<dbReference type="PATRIC" id="fig|29536.5.peg.2084"/>
<dbReference type="RefSeq" id="WP_064715780.1">
    <property type="nucleotide sequence ID" value="NZ_JMTM01000053.1"/>
</dbReference>
<dbReference type="NCBIfam" id="TIGR00229">
    <property type="entry name" value="sensory_box"/>
    <property type="match status" value="1"/>
</dbReference>
<dbReference type="CDD" id="cd00130">
    <property type="entry name" value="PAS"/>
    <property type="match status" value="1"/>
</dbReference>
<dbReference type="Proteomes" id="UP000093807">
    <property type="component" value="Unassembled WGS sequence"/>
</dbReference>
<evidence type="ECO:0000256" key="1">
    <source>
        <dbReference type="ARBA" id="ARBA00022630"/>
    </source>
</evidence>
<accession>A0A199XR44</accession>
<dbReference type="PANTHER" id="PTHR47429">
    <property type="entry name" value="PROTEIN TWIN LOV 1"/>
    <property type="match status" value="1"/>
</dbReference>
<protein>
    <submittedName>
        <fullName evidence="5">Blue-light-activated protein</fullName>
    </submittedName>
</protein>
<keyword evidence="3" id="KW-0157">Chromophore</keyword>
<dbReference type="InterPro" id="IPR000014">
    <property type="entry name" value="PAS"/>
</dbReference>
<dbReference type="PANTHER" id="PTHR47429:SF2">
    <property type="entry name" value="PROTEIN TWIN LOV 1"/>
    <property type="match status" value="1"/>
</dbReference>
<gene>
    <name evidence="5" type="ORF">FLB_19940</name>
</gene>
<dbReference type="SUPFAM" id="SSF55785">
    <property type="entry name" value="PYP-like sensor domain (PAS domain)"/>
    <property type="match status" value="1"/>
</dbReference>
<dbReference type="InterPro" id="IPR035965">
    <property type="entry name" value="PAS-like_dom_sf"/>
</dbReference>
<dbReference type="AlphaFoldDB" id="A0A199XR44"/>
<proteinExistence type="predicted"/>
<name>A0A199XR44_9FLAO</name>
<dbReference type="OrthoDB" id="5760647at2"/>
<evidence type="ECO:0000313" key="5">
    <source>
        <dbReference type="EMBL" id="OAZ03716.1"/>
    </source>
</evidence>
<keyword evidence="2" id="KW-0288">FMN</keyword>
<keyword evidence="1" id="KW-0285">Flavoprotein</keyword>
<dbReference type="EMBL" id="JMTM01000053">
    <property type="protein sequence ID" value="OAZ03716.1"/>
    <property type="molecule type" value="Genomic_DNA"/>
</dbReference>
<evidence type="ECO:0000259" key="4">
    <source>
        <dbReference type="PROSITE" id="PS50112"/>
    </source>
</evidence>
<dbReference type="PROSITE" id="PS50112">
    <property type="entry name" value="PAS"/>
    <property type="match status" value="1"/>
</dbReference>